<evidence type="ECO:0000313" key="4">
    <source>
        <dbReference type="EMBL" id="MCC2028553.1"/>
    </source>
</evidence>
<evidence type="ECO:0000259" key="3">
    <source>
        <dbReference type="PROSITE" id="PS50977"/>
    </source>
</evidence>
<keyword evidence="5" id="KW-1185">Reference proteome</keyword>
<reference evidence="4" key="1">
    <citation type="submission" date="2021-04" db="EMBL/GenBank/DDBJ databases">
        <title>Microbacterium tenobrionis sp. nov. and Microbacterium allomyrinae sp. nov., isolated from larvae of Tenobrio molitor and Allomyrina dichotoma, respectively.</title>
        <authorList>
            <person name="Lee S.D."/>
        </authorList>
    </citation>
    <scope>NUCLEOTIDE SEQUENCE</scope>
    <source>
        <strain evidence="4">YMB-B2</strain>
    </source>
</reference>
<dbReference type="PANTHER" id="PTHR30055:SF241">
    <property type="entry name" value="TRANSCRIPTIONAL REGULATORY PROTEIN"/>
    <property type="match status" value="1"/>
</dbReference>
<dbReference type="SUPFAM" id="SSF48498">
    <property type="entry name" value="Tetracyclin repressor-like, C-terminal domain"/>
    <property type="match status" value="1"/>
</dbReference>
<feature type="domain" description="HTH tetR-type" evidence="3">
    <location>
        <begin position="18"/>
        <end position="78"/>
    </location>
</feature>
<dbReference type="PRINTS" id="PR00455">
    <property type="entry name" value="HTHTETR"/>
</dbReference>
<evidence type="ECO:0000256" key="1">
    <source>
        <dbReference type="ARBA" id="ARBA00023125"/>
    </source>
</evidence>
<name>A0A9X1LMV9_9MICO</name>
<dbReference type="PROSITE" id="PS50977">
    <property type="entry name" value="HTH_TETR_2"/>
    <property type="match status" value="1"/>
</dbReference>
<dbReference type="EMBL" id="JAGTTM010000001">
    <property type="protein sequence ID" value="MCC2028553.1"/>
    <property type="molecule type" value="Genomic_DNA"/>
</dbReference>
<dbReference type="RefSeq" id="WP_227529791.1">
    <property type="nucleotide sequence ID" value="NZ_JAGTTM010000001.1"/>
</dbReference>
<dbReference type="InterPro" id="IPR036271">
    <property type="entry name" value="Tet_transcr_reg_TetR-rel_C_sf"/>
</dbReference>
<accession>A0A9X1LMV9</accession>
<feature type="DNA-binding region" description="H-T-H motif" evidence="2">
    <location>
        <begin position="41"/>
        <end position="60"/>
    </location>
</feature>
<dbReference type="InterPro" id="IPR001647">
    <property type="entry name" value="HTH_TetR"/>
</dbReference>
<evidence type="ECO:0000313" key="5">
    <source>
        <dbReference type="Proteomes" id="UP001139289"/>
    </source>
</evidence>
<evidence type="ECO:0000256" key="2">
    <source>
        <dbReference type="PROSITE-ProRule" id="PRU00335"/>
    </source>
</evidence>
<protein>
    <submittedName>
        <fullName evidence="4">TetR/AcrR family transcriptional regulator</fullName>
    </submittedName>
</protein>
<dbReference type="SUPFAM" id="SSF46689">
    <property type="entry name" value="Homeodomain-like"/>
    <property type="match status" value="1"/>
</dbReference>
<dbReference type="Pfam" id="PF00440">
    <property type="entry name" value="TetR_N"/>
    <property type="match status" value="1"/>
</dbReference>
<dbReference type="InterPro" id="IPR009057">
    <property type="entry name" value="Homeodomain-like_sf"/>
</dbReference>
<gene>
    <name evidence="4" type="ORF">KEC56_03270</name>
</gene>
<comment type="caution">
    <text evidence="4">The sequence shown here is derived from an EMBL/GenBank/DDBJ whole genome shotgun (WGS) entry which is preliminary data.</text>
</comment>
<proteinExistence type="predicted"/>
<dbReference type="AlphaFoldDB" id="A0A9X1LMV9"/>
<dbReference type="Proteomes" id="UP001139289">
    <property type="component" value="Unassembled WGS sequence"/>
</dbReference>
<keyword evidence="1 2" id="KW-0238">DNA-binding</keyword>
<dbReference type="InterPro" id="IPR050109">
    <property type="entry name" value="HTH-type_TetR-like_transc_reg"/>
</dbReference>
<dbReference type="GO" id="GO:0000976">
    <property type="term" value="F:transcription cis-regulatory region binding"/>
    <property type="evidence" value="ECO:0007669"/>
    <property type="project" value="TreeGrafter"/>
</dbReference>
<dbReference type="Gene3D" id="1.10.357.10">
    <property type="entry name" value="Tetracycline Repressor, domain 2"/>
    <property type="match status" value="1"/>
</dbReference>
<sequence length="234" mass="25284">MATRPASRTPRTRLERQRETREALILAALDAFSRDGYHATSLEGIANEAGFSKGAVYSNFAGKSDLFLALMDFNLEMMRDGGWDPFSTPDGAGVAPQKTTGGMDVTAMVRGFALATLEFIATAARDEKLVRALRERMQVMIGAYERIATESRPADETLPPADIARLMTALDQGVSVLALSGISSLDPAVIRVGLRRMLDPRAAAEDPAPVREGAEAFPGVDQVQRLLQEESEQG</sequence>
<organism evidence="4 5">
    <name type="scientific">Microbacterium tenebrionis</name>
    <dbReference type="NCBI Taxonomy" id="2830665"/>
    <lineage>
        <taxon>Bacteria</taxon>
        <taxon>Bacillati</taxon>
        <taxon>Actinomycetota</taxon>
        <taxon>Actinomycetes</taxon>
        <taxon>Micrococcales</taxon>
        <taxon>Microbacteriaceae</taxon>
        <taxon>Microbacterium</taxon>
    </lineage>
</organism>
<dbReference type="GO" id="GO:0003700">
    <property type="term" value="F:DNA-binding transcription factor activity"/>
    <property type="evidence" value="ECO:0007669"/>
    <property type="project" value="TreeGrafter"/>
</dbReference>
<dbReference type="PANTHER" id="PTHR30055">
    <property type="entry name" value="HTH-TYPE TRANSCRIPTIONAL REGULATOR RUTR"/>
    <property type="match status" value="1"/>
</dbReference>